<gene>
    <name evidence="1" type="ORF">ZIOFF_029469</name>
</gene>
<evidence type="ECO:0000313" key="1">
    <source>
        <dbReference type="EMBL" id="KAG6511401.1"/>
    </source>
</evidence>
<dbReference type="InterPro" id="IPR016156">
    <property type="entry name" value="FAD/NAD-linked_Rdtase_dimer_sf"/>
</dbReference>
<sequence>MQRVTILQKLLVSSTGSLALGIGIVVKAGLTTADFDFTVGVHPTSAEEFVTMRNPTRKIRKEIVSAVVAFFPKENSDDKIGSL</sequence>
<comment type="caution">
    <text evidence="1">The sequence shown here is derived from an EMBL/GenBank/DDBJ whole genome shotgun (WGS) entry which is preliminary data.</text>
</comment>
<dbReference type="AlphaFoldDB" id="A0A8J5GWP8"/>
<keyword evidence="2" id="KW-1185">Reference proteome</keyword>
<dbReference type="Proteomes" id="UP000734854">
    <property type="component" value="Unassembled WGS sequence"/>
</dbReference>
<protein>
    <submittedName>
        <fullName evidence="1">Uncharacterized protein</fullName>
    </submittedName>
</protein>
<dbReference type="Gene3D" id="3.30.390.30">
    <property type="match status" value="1"/>
</dbReference>
<proteinExistence type="predicted"/>
<organism evidence="1 2">
    <name type="scientific">Zingiber officinale</name>
    <name type="common">Ginger</name>
    <name type="synonym">Amomum zingiber</name>
    <dbReference type="NCBI Taxonomy" id="94328"/>
    <lineage>
        <taxon>Eukaryota</taxon>
        <taxon>Viridiplantae</taxon>
        <taxon>Streptophyta</taxon>
        <taxon>Embryophyta</taxon>
        <taxon>Tracheophyta</taxon>
        <taxon>Spermatophyta</taxon>
        <taxon>Magnoliopsida</taxon>
        <taxon>Liliopsida</taxon>
        <taxon>Zingiberales</taxon>
        <taxon>Zingiberaceae</taxon>
        <taxon>Zingiber</taxon>
    </lineage>
</organism>
<reference evidence="1 2" key="1">
    <citation type="submission" date="2020-08" db="EMBL/GenBank/DDBJ databases">
        <title>Plant Genome Project.</title>
        <authorList>
            <person name="Zhang R.-G."/>
        </authorList>
    </citation>
    <scope>NUCLEOTIDE SEQUENCE [LARGE SCALE GENOMIC DNA]</scope>
    <source>
        <tissue evidence="1">Rhizome</tissue>
    </source>
</reference>
<name>A0A8J5GWP8_ZINOF</name>
<dbReference type="SUPFAM" id="SSF55424">
    <property type="entry name" value="FAD/NAD-linked reductases, dimerisation (C-terminal) domain"/>
    <property type="match status" value="1"/>
</dbReference>
<accession>A0A8J5GWP8</accession>
<dbReference type="EMBL" id="JACMSC010000008">
    <property type="protein sequence ID" value="KAG6511401.1"/>
    <property type="molecule type" value="Genomic_DNA"/>
</dbReference>
<evidence type="ECO:0000313" key="2">
    <source>
        <dbReference type="Proteomes" id="UP000734854"/>
    </source>
</evidence>